<reference evidence="5 6" key="1">
    <citation type="submission" date="2015-10" db="EMBL/GenBank/DDBJ databases">
        <title>Genome sequencing and analysis of members of genus Stenotrophomonas.</title>
        <authorList>
            <person name="Patil P.P."/>
            <person name="Midha S."/>
            <person name="Patil P.B."/>
        </authorList>
    </citation>
    <scope>NUCLEOTIDE SEQUENCE [LARGE SCALE GENOMIC DNA]</scope>
    <source>
        <strain evidence="5 6">JCM 9942</strain>
    </source>
</reference>
<organism evidence="5 6">
    <name type="scientific">Stenotrophomonas pictorum JCM 9942</name>
    <dbReference type="NCBI Taxonomy" id="1236960"/>
    <lineage>
        <taxon>Bacteria</taxon>
        <taxon>Pseudomonadati</taxon>
        <taxon>Pseudomonadota</taxon>
        <taxon>Gammaproteobacteria</taxon>
        <taxon>Lysobacterales</taxon>
        <taxon>Lysobacteraceae</taxon>
        <taxon>Stenotrophomonas</taxon>
    </lineage>
</organism>
<feature type="domain" description="Aldehyde dehydrogenase" evidence="4">
    <location>
        <begin position="8"/>
        <end position="457"/>
    </location>
</feature>
<evidence type="ECO:0000313" key="6">
    <source>
        <dbReference type="Proteomes" id="UP000050836"/>
    </source>
</evidence>
<gene>
    <name evidence="5" type="ORF">ARC78_11555</name>
</gene>
<dbReference type="InterPro" id="IPR016162">
    <property type="entry name" value="Ald_DH_N"/>
</dbReference>
<evidence type="ECO:0000256" key="3">
    <source>
        <dbReference type="ARBA" id="ARBA00023002"/>
    </source>
</evidence>
<dbReference type="RefSeq" id="WP_054657127.1">
    <property type="nucleotide sequence ID" value="NZ_BAZI01000011.1"/>
</dbReference>
<evidence type="ECO:0000256" key="1">
    <source>
        <dbReference type="ARBA" id="ARBA00009986"/>
    </source>
</evidence>
<dbReference type="InterPro" id="IPR016163">
    <property type="entry name" value="Ald_DH_C"/>
</dbReference>
<dbReference type="Gene3D" id="3.40.309.10">
    <property type="entry name" value="Aldehyde Dehydrogenase, Chain A, domain 2"/>
    <property type="match status" value="1"/>
</dbReference>
<dbReference type="Gene3D" id="3.40.605.10">
    <property type="entry name" value="Aldehyde Dehydrogenase, Chain A, domain 1"/>
    <property type="match status" value="1"/>
</dbReference>
<dbReference type="InterPro" id="IPR016161">
    <property type="entry name" value="Ald_DH/histidinol_DH"/>
</dbReference>
<proteinExistence type="inferred from homology"/>
<dbReference type="GO" id="GO:0004030">
    <property type="term" value="F:aldehyde dehydrogenase [NAD(P)+] activity"/>
    <property type="evidence" value="ECO:0007669"/>
    <property type="project" value="InterPro"/>
</dbReference>
<dbReference type="SUPFAM" id="SSF53720">
    <property type="entry name" value="ALDH-like"/>
    <property type="match status" value="1"/>
</dbReference>
<dbReference type="FunFam" id="3.40.605.10:FF:000012">
    <property type="entry name" value="NAD-dependent succinate-semialdehyde dehydrogenase"/>
    <property type="match status" value="1"/>
</dbReference>
<dbReference type="InterPro" id="IPR047110">
    <property type="entry name" value="GABD/Sad-like"/>
</dbReference>
<comment type="similarity">
    <text evidence="1">Belongs to the aldehyde dehydrogenase family.</text>
</comment>
<dbReference type="Proteomes" id="UP000050836">
    <property type="component" value="Unassembled WGS sequence"/>
</dbReference>
<name>A0A0R0A837_9GAMM</name>
<dbReference type="CDD" id="cd07100">
    <property type="entry name" value="ALDH_SSADH1_GabD1"/>
    <property type="match status" value="1"/>
</dbReference>
<dbReference type="GO" id="GO:0004777">
    <property type="term" value="F:succinate-semialdehyde dehydrogenase (NAD+) activity"/>
    <property type="evidence" value="ECO:0007669"/>
    <property type="project" value="TreeGrafter"/>
</dbReference>
<accession>A0A0R0A837</accession>
<evidence type="ECO:0000256" key="2">
    <source>
        <dbReference type="ARBA" id="ARBA00022857"/>
    </source>
</evidence>
<keyword evidence="6" id="KW-1185">Reference proteome</keyword>
<keyword evidence="2" id="KW-0521">NADP</keyword>
<dbReference type="AlphaFoldDB" id="A0A0R0A837"/>
<dbReference type="EMBL" id="LLXS01000028">
    <property type="protein sequence ID" value="KRG41222.1"/>
    <property type="molecule type" value="Genomic_DNA"/>
</dbReference>
<dbReference type="PROSITE" id="PS00070">
    <property type="entry name" value="ALDEHYDE_DEHYDR_CYS"/>
    <property type="match status" value="1"/>
</dbReference>
<dbReference type="PANTHER" id="PTHR43217:SF1">
    <property type="entry name" value="SUCCINATE SEMIALDEHYDE DEHYDROGENASE [NAD(P)+] SAD"/>
    <property type="match status" value="1"/>
</dbReference>
<sequence length="460" mass="48901">MQVGAMASYQTVNPFSGQVVGTIALMGAAEIEQRLAAAESAFPAWSSLALAQRGQFLHKIAAGLRARRDELQRTMTAEMGKLRREALAEIEKSAAACEYYADHAGDYLAPQPIPTEAQRSYVVYQPIGCVMAVMPWNFPVWQVIRFLAPGLMAGNVALLKHASNVPGCADLLREVVAAAGVPQGVFDVLHIDNEQAAAVLRDRRIKAVTLTGSERAGRSIAANAGDQLKKCVMELGGSDAFVVLADADIDTAVAAAVKSRFDNAGQTCIAAKRFIVVEPIADTFVKRFVEAAKARIHGDPQDEATTLAPLARGDLRDELHRQVRESIDKGATLLLGGEPVAGSHAGYQASILDHVGPGMPAYEQELFGPVAAILRVKDDAEAVRVANDTTFGLGGSVWTADAARGETLALQLQCGAAFVNSVVKSDARLPFGGTKRSGFGRELAGHGIHEFMNIKTVYVA</sequence>
<dbReference type="InterPro" id="IPR044148">
    <property type="entry name" value="ALDH_GabD1-like"/>
</dbReference>
<protein>
    <submittedName>
        <fullName evidence="5">Succinate-semialdehyde dehydrogenase</fullName>
    </submittedName>
</protein>
<evidence type="ECO:0000259" key="4">
    <source>
        <dbReference type="Pfam" id="PF00171"/>
    </source>
</evidence>
<dbReference type="FunFam" id="3.40.309.10:FF:000009">
    <property type="entry name" value="Aldehyde dehydrogenase A"/>
    <property type="match status" value="1"/>
</dbReference>
<dbReference type="InterPro" id="IPR016160">
    <property type="entry name" value="Ald_DH_CS_CYS"/>
</dbReference>
<dbReference type="InterPro" id="IPR015590">
    <property type="entry name" value="Aldehyde_DH_dom"/>
</dbReference>
<evidence type="ECO:0000313" key="5">
    <source>
        <dbReference type="EMBL" id="KRG41222.1"/>
    </source>
</evidence>
<dbReference type="Pfam" id="PF00171">
    <property type="entry name" value="Aldedh"/>
    <property type="match status" value="1"/>
</dbReference>
<keyword evidence="3" id="KW-0560">Oxidoreductase</keyword>
<dbReference type="PANTHER" id="PTHR43217">
    <property type="entry name" value="SUCCINATE SEMIALDEHYDE DEHYDROGENASE [NAD(P)+] SAD"/>
    <property type="match status" value="1"/>
</dbReference>
<comment type="caution">
    <text evidence="5">The sequence shown here is derived from an EMBL/GenBank/DDBJ whole genome shotgun (WGS) entry which is preliminary data.</text>
</comment>